<feature type="region of interest" description="Disordered" evidence="1">
    <location>
        <begin position="369"/>
        <end position="443"/>
    </location>
</feature>
<sequence>MVAELPRLRNDLRDTKNRLVAGRDELNEDVHATITLLRQEVQKVKDTIAAQPGMETDATAPMVEAAEPAAAAVSYAVTLSPGVASGETPAGDALPPAAAVGTAAAATRPPPAEPLPAVPAQRAGTEDEAPPAGLEEQVQQAVRAVLADELSTLHAVLAGLKDAQDAQATARDEQHQELTEIRKELTALAAGFEDWQAQQATTAQGAGAPDVTKDHSALLQQAARVSSAILICHRDMWEFITAHAGRHPHFRIPPQITDHGNERLSTTISGRSLIAVLISLYNIKHAAEEERDADWELATTLYRRIHHRLTTLAADGEPVTIAQFWTTAASGRSTCMVHPDDLASMVHSAITRGAQPLIRGLVVVWTGRPGRASQRGQPTTSLTGPLDLLDPTTAHRTQQQRRVNHQPRSPLNQSHRGTPRISHASRTRSGRPDDVTDWRLRQR</sequence>
<dbReference type="Proteomes" id="UP001257627">
    <property type="component" value="Unassembled WGS sequence"/>
</dbReference>
<feature type="region of interest" description="Disordered" evidence="1">
    <location>
        <begin position="101"/>
        <end position="129"/>
    </location>
</feature>
<feature type="compositionally biased region" description="Pro residues" evidence="1">
    <location>
        <begin position="108"/>
        <end position="117"/>
    </location>
</feature>
<dbReference type="EMBL" id="JARAKF010000001">
    <property type="protein sequence ID" value="MDU8991037.1"/>
    <property type="molecule type" value="Genomic_DNA"/>
</dbReference>
<gene>
    <name evidence="2" type="ORF">PU648_01050</name>
</gene>
<evidence type="ECO:0000256" key="1">
    <source>
        <dbReference type="SAM" id="MobiDB-lite"/>
    </source>
</evidence>
<feature type="compositionally biased region" description="Basic and acidic residues" evidence="1">
    <location>
        <begin position="430"/>
        <end position="443"/>
    </location>
</feature>
<keyword evidence="3" id="KW-1185">Reference proteome</keyword>
<protein>
    <submittedName>
        <fullName evidence="2">Uncharacterized protein</fullName>
    </submittedName>
</protein>
<evidence type="ECO:0000313" key="3">
    <source>
        <dbReference type="Proteomes" id="UP001257627"/>
    </source>
</evidence>
<organism evidence="2 3">
    <name type="scientific">Streptomyces mirabilis</name>
    <dbReference type="NCBI Taxonomy" id="68239"/>
    <lineage>
        <taxon>Bacteria</taxon>
        <taxon>Bacillati</taxon>
        <taxon>Actinomycetota</taxon>
        <taxon>Actinomycetes</taxon>
        <taxon>Kitasatosporales</taxon>
        <taxon>Streptomycetaceae</taxon>
        <taxon>Streptomyces</taxon>
    </lineage>
</organism>
<feature type="compositionally biased region" description="Polar residues" evidence="1">
    <location>
        <begin position="406"/>
        <end position="416"/>
    </location>
</feature>
<dbReference type="RefSeq" id="WP_143610818.1">
    <property type="nucleotide sequence ID" value="NZ_CP107955.1"/>
</dbReference>
<feature type="compositionally biased region" description="Low complexity" evidence="1">
    <location>
        <begin position="378"/>
        <end position="392"/>
    </location>
</feature>
<evidence type="ECO:0000313" key="2">
    <source>
        <dbReference type="EMBL" id="MDU8991037.1"/>
    </source>
</evidence>
<accession>A0ABU3UAU6</accession>
<comment type="caution">
    <text evidence="2">The sequence shown here is derived from an EMBL/GenBank/DDBJ whole genome shotgun (WGS) entry which is preliminary data.</text>
</comment>
<name>A0ABU3UAU6_9ACTN</name>
<proteinExistence type="predicted"/>
<reference evidence="2 3" key="1">
    <citation type="submission" date="2023-02" db="EMBL/GenBank/DDBJ databases">
        <authorList>
            <person name="Maleckis M."/>
        </authorList>
    </citation>
    <scope>NUCLEOTIDE SEQUENCE [LARGE SCALE GENOMIC DNA]</scope>
    <source>
        <strain evidence="2 3">P8-A2</strain>
    </source>
</reference>